<gene>
    <name evidence="1" type="ORF">J2S11_000956</name>
</gene>
<proteinExistence type="predicted"/>
<organism evidence="1 2">
    <name type="scientific">Caldalkalibacillus horti</name>
    <dbReference type="NCBI Taxonomy" id="77523"/>
    <lineage>
        <taxon>Bacteria</taxon>
        <taxon>Bacillati</taxon>
        <taxon>Bacillota</taxon>
        <taxon>Bacilli</taxon>
        <taxon>Bacillales</taxon>
        <taxon>Bacillaceae</taxon>
        <taxon>Caldalkalibacillus</taxon>
    </lineage>
</organism>
<name>A0ABT9VVQ8_9BACI</name>
<sequence>MKIFVNNQEIELFQGATVKHALLKANPELYHLVYDKKADVFDQEGNPVELHGAVSSGWSYQVLNKK</sequence>
<evidence type="ECO:0000313" key="1">
    <source>
        <dbReference type="EMBL" id="MDQ0165056.1"/>
    </source>
</evidence>
<protein>
    <submittedName>
        <fullName evidence="1">Uncharacterized protein</fullName>
    </submittedName>
</protein>
<dbReference type="Proteomes" id="UP001235840">
    <property type="component" value="Unassembled WGS sequence"/>
</dbReference>
<evidence type="ECO:0000313" key="2">
    <source>
        <dbReference type="Proteomes" id="UP001235840"/>
    </source>
</evidence>
<accession>A0ABT9VVQ8</accession>
<dbReference type="EMBL" id="JAUSTY010000003">
    <property type="protein sequence ID" value="MDQ0165056.1"/>
    <property type="molecule type" value="Genomic_DNA"/>
</dbReference>
<keyword evidence="2" id="KW-1185">Reference proteome</keyword>
<reference evidence="1 2" key="1">
    <citation type="submission" date="2023-07" db="EMBL/GenBank/DDBJ databases">
        <title>Genomic Encyclopedia of Type Strains, Phase IV (KMG-IV): sequencing the most valuable type-strain genomes for metagenomic binning, comparative biology and taxonomic classification.</title>
        <authorList>
            <person name="Goeker M."/>
        </authorList>
    </citation>
    <scope>NUCLEOTIDE SEQUENCE [LARGE SCALE GENOMIC DNA]</scope>
    <source>
        <strain evidence="1 2">DSM 12751</strain>
    </source>
</reference>
<comment type="caution">
    <text evidence="1">The sequence shown here is derived from an EMBL/GenBank/DDBJ whole genome shotgun (WGS) entry which is preliminary data.</text>
</comment>
<dbReference type="RefSeq" id="WP_307391594.1">
    <property type="nucleotide sequence ID" value="NZ_BAAADK010000010.1"/>
</dbReference>